<evidence type="ECO:0000313" key="7">
    <source>
        <dbReference type="EMBL" id="CRG99156.1"/>
    </source>
</evidence>
<proteinExistence type="inferred from homology"/>
<dbReference type="Proteomes" id="UP000220158">
    <property type="component" value="Chromosome 6"/>
</dbReference>
<dbReference type="InterPro" id="IPR005045">
    <property type="entry name" value="CDC50/LEM3_fam"/>
</dbReference>
<dbReference type="AlphaFoldDB" id="A0A1J1H2S4"/>
<dbReference type="OrthoDB" id="340608at2759"/>
<keyword evidence="8" id="KW-1185">Reference proteome</keyword>
<keyword evidence="3 6" id="KW-0812">Transmembrane</keyword>
<comment type="similarity">
    <text evidence="2">Belongs to the CDC50/LEM3 family.</text>
</comment>
<keyword evidence="4 6" id="KW-1133">Transmembrane helix</keyword>
<evidence type="ECO:0000256" key="6">
    <source>
        <dbReference type="SAM" id="Phobius"/>
    </source>
</evidence>
<name>A0A1J1H2S4_PLARL</name>
<evidence type="ECO:0000256" key="4">
    <source>
        <dbReference type="ARBA" id="ARBA00022989"/>
    </source>
</evidence>
<feature type="transmembrane region" description="Helical" evidence="6">
    <location>
        <begin position="401"/>
        <end position="423"/>
    </location>
</feature>
<evidence type="ECO:0000256" key="5">
    <source>
        <dbReference type="ARBA" id="ARBA00023136"/>
    </source>
</evidence>
<dbReference type="KEGG" id="prel:PRELSG_0613100"/>
<dbReference type="VEuPathDB" id="PlasmoDB:PRELSG_0613100"/>
<dbReference type="GO" id="GO:0005794">
    <property type="term" value="C:Golgi apparatus"/>
    <property type="evidence" value="ECO:0007669"/>
    <property type="project" value="TreeGrafter"/>
</dbReference>
<dbReference type="RefSeq" id="XP_028532164.1">
    <property type="nucleotide sequence ID" value="XM_028675591.1"/>
</dbReference>
<evidence type="ECO:0000256" key="1">
    <source>
        <dbReference type="ARBA" id="ARBA00004141"/>
    </source>
</evidence>
<keyword evidence="5 6" id="KW-0472">Membrane</keyword>
<evidence type="ECO:0008006" key="9">
    <source>
        <dbReference type="Google" id="ProtNLM"/>
    </source>
</evidence>
<reference evidence="7 8" key="1">
    <citation type="submission" date="2015-04" db="EMBL/GenBank/DDBJ databases">
        <authorList>
            <consortium name="Pathogen Informatics"/>
        </authorList>
    </citation>
    <scope>NUCLEOTIDE SEQUENCE [LARGE SCALE GENOMIC DNA]</scope>
    <source>
        <strain evidence="7 8">SGS1</strain>
    </source>
</reference>
<dbReference type="Pfam" id="PF03381">
    <property type="entry name" value="CDC50"/>
    <property type="match status" value="1"/>
</dbReference>
<dbReference type="OMA" id="FYVTHKK"/>
<protein>
    <recommendedName>
        <fullName evidence="9">LEM3/CDC50 family protein</fullName>
    </recommendedName>
</protein>
<feature type="transmembrane region" description="Helical" evidence="6">
    <location>
        <begin position="132"/>
        <end position="158"/>
    </location>
</feature>
<sequence>MVEDSSDEKDFSLISVNYDACEEISKFVKKRNLIGFPIHGNVMDDEYKNKKHNKKLKNVSFKEGISDIKKKKEEIDKKLNKIDHININMNERKKSDTILTKKNSIFNELRYNEFTYSLKQQRLKKFNRFHYVYTWKACLVILLILSFIFVLIGFYIYYESSNVTEYNIDYDLGDEFKIFGIKKDMKKPVYVYYRISNFYVNYKNFLSDESHSLLRECKCKYIKTLEDLYNFRCINNIQTLPEINIYIDKKDKIENDEKKNKKCDANLSDEEKKQIIFPCGLVAASIFNDQVDLSLNSNKFHIDKLAVLDHYDFFAYIKKHSNFSNYKVWINSFSPEYKNWTHSPLTSSFIKPYGVINEDLKAGYNYKLTFTQNTWPSKEWNAKKSFQLVSLRIIGNSTFELAYSFLLISLIYIIIIIIILIMVKYDYYKLGKTFSYCNMSMNKNSNKIIYQKESNIMNISKKGDIKQLELNKNDSINNKFMASNNIQKFCFCPLH</sequence>
<gene>
    <name evidence="7" type="ORF">PRELSG_0613100</name>
</gene>
<evidence type="ECO:0000313" key="8">
    <source>
        <dbReference type="Proteomes" id="UP000220158"/>
    </source>
</evidence>
<dbReference type="EMBL" id="LN835301">
    <property type="protein sequence ID" value="CRG99156.1"/>
    <property type="molecule type" value="Genomic_DNA"/>
</dbReference>
<dbReference type="GeneID" id="39735257"/>
<dbReference type="GO" id="GO:0005886">
    <property type="term" value="C:plasma membrane"/>
    <property type="evidence" value="ECO:0007669"/>
    <property type="project" value="TreeGrafter"/>
</dbReference>
<organism evidence="7 8">
    <name type="scientific">Plasmodium relictum</name>
    <dbReference type="NCBI Taxonomy" id="85471"/>
    <lineage>
        <taxon>Eukaryota</taxon>
        <taxon>Sar</taxon>
        <taxon>Alveolata</taxon>
        <taxon>Apicomplexa</taxon>
        <taxon>Aconoidasida</taxon>
        <taxon>Haemosporida</taxon>
        <taxon>Plasmodiidae</taxon>
        <taxon>Plasmodium</taxon>
        <taxon>Plasmodium (Haemamoeba)</taxon>
    </lineage>
</organism>
<comment type="subcellular location">
    <subcellularLocation>
        <location evidence="1">Membrane</location>
        <topology evidence="1">Multi-pass membrane protein</topology>
    </subcellularLocation>
</comment>
<dbReference type="GO" id="GO:0005783">
    <property type="term" value="C:endoplasmic reticulum"/>
    <property type="evidence" value="ECO:0007669"/>
    <property type="project" value="TreeGrafter"/>
</dbReference>
<accession>A0A1J1H2S4</accession>
<evidence type="ECO:0000256" key="3">
    <source>
        <dbReference type="ARBA" id="ARBA00022692"/>
    </source>
</evidence>
<evidence type="ECO:0000256" key="2">
    <source>
        <dbReference type="ARBA" id="ARBA00009457"/>
    </source>
</evidence>
<dbReference type="PANTHER" id="PTHR10926:SF0">
    <property type="entry name" value="CDC50, ISOFORM A"/>
    <property type="match status" value="1"/>
</dbReference>
<dbReference type="PANTHER" id="PTHR10926">
    <property type="entry name" value="CELL CYCLE CONTROL PROTEIN 50"/>
    <property type="match status" value="1"/>
</dbReference>